<evidence type="ECO:0000256" key="6">
    <source>
        <dbReference type="ARBA" id="ARBA00023136"/>
    </source>
</evidence>
<keyword evidence="4 7" id="KW-0812">Transmembrane</keyword>
<proteinExistence type="inferred from homology"/>
<evidence type="ECO:0000259" key="8">
    <source>
        <dbReference type="Pfam" id="PF02308"/>
    </source>
</evidence>
<reference evidence="9 10" key="1">
    <citation type="submission" date="2016-11" db="EMBL/GenBank/DDBJ databases">
        <authorList>
            <person name="Jaros S."/>
            <person name="Januszkiewicz K."/>
            <person name="Wedrychowicz H."/>
        </authorList>
    </citation>
    <scope>NUCLEOTIDE SEQUENCE [LARGE SCALE GENOMIC DNA]</scope>
    <source>
        <strain evidence="9 10">HD4</strain>
    </source>
</reference>
<dbReference type="EMBL" id="FRBC01000003">
    <property type="protein sequence ID" value="SHK39641.1"/>
    <property type="molecule type" value="Genomic_DNA"/>
</dbReference>
<dbReference type="GO" id="GO:0005886">
    <property type="term" value="C:plasma membrane"/>
    <property type="evidence" value="ECO:0007669"/>
    <property type="project" value="UniProtKB-SubCell"/>
</dbReference>
<sequence>MLSEWELFLRLVLACILGGIIGYERQSRRKSAGLRTNVLVCLGSCLIMVMSIGLYQDVEGKTNADPARLAAQVVSGIGFLGAGAIMKEGLSVTGLTTAACLWVVAGVGLAVGAGFYSGALFSTALVFVTLGSLSRLDDWVDHEKNLALNIHTIDRPGQLMRISRCLEDLQLRVRGVKVKADEDEVDDSSGERCMYIDLEIFNKQSIKSIIIVDAVRQIDGVIRVDVG</sequence>
<dbReference type="InterPro" id="IPR003416">
    <property type="entry name" value="MgtC/SapB/SrpB/YhiD_fam"/>
</dbReference>
<dbReference type="Pfam" id="PF02308">
    <property type="entry name" value="MgtC"/>
    <property type="match status" value="1"/>
</dbReference>
<dbReference type="PRINTS" id="PR01837">
    <property type="entry name" value="MGTCSAPBPROT"/>
</dbReference>
<feature type="transmembrane region" description="Helical" evidence="7">
    <location>
        <begin position="7"/>
        <end position="24"/>
    </location>
</feature>
<dbReference type="PANTHER" id="PTHR33778">
    <property type="entry name" value="PROTEIN MGTC"/>
    <property type="match status" value="1"/>
</dbReference>
<dbReference type="Proteomes" id="UP000184263">
    <property type="component" value="Unassembled WGS sequence"/>
</dbReference>
<feature type="domain" description="MgtC/SapB/SrpB/YhiD N-terminal" evidence="8">
    <location>
        <begin position="11"/>
        <end position="137"/>
    </location>
</feature>
<evidence type="ECO:0000256" key="2">
    <source>
        <dbReference type="ARBA" id="ARBA00009298"/>
    </source>
</evidence>
<keyword evidence="3" id="KW-1003">Cell membrane</keyword>
<evidence type="ECO:0000256" key="3">
    <source>
        <dbReference type="ARBA" id="ARBA00022475"/>
    </source>
</evidence>
<evidence type="ECO:0000256" key="7">
    <source>
        <dbReference type="SAM" id="Phobius"/>
    </source>
</evidence>
<gene>
    <name evidence="9" type="ORF">SAMN05216582_103109</name>
</gene>
<evidence type="ECO:0000256" key="1">
    <source>
        <dbReference type="ARBA" id="ARBA00004651"/>
    </source>
</evidence>
<keyword evidence="6 7" id="KW-0472">Membrane</keyword>
<evidence type="ECO:0000313" key="9">
    <source>
        <dbReference type="EMBL" id="SHK39641.1"/>
    </source>
</evidence>
<dbReference type="SUPFAM" id="SSF55021">
    <property type="entry name" value="ACT-like"/>
    <property type="match status" value="1"/>
</dbReference>
<feature type="transmembrane region" description="Helical" evidence="7">
    <location>
        <begin position="36"/>
        <end position="55"/>
    </location>
</feature>
<name>A0A1M6S4P5_SELRU</name>
<feature type="transmembrane region" description="Helical" evidence="7">
    <location>
        <begin position="92"/>
        <end position="113"/>
    </location>
</feature>
<organism evidence="9 10">
    <name type="scientific">Selenomonas ruminantium</name>
    <dbReference type="NCBI Taxonomy" id="971"/>
    <lineage>
        <taxon>Bacteria</taxon>
        <taxon>Bacillati</taxon>
        <taxon>Bacillota</taxon>
        <taxon>Negativicutes</taxon>
        <taxon>Selenomonadales</taxon>
        <taxon>Selenomonadaceae</taxon>
        <taxon>Selenomonas</taxon>
    </lineage>
</organism>
<protein>
    <submittedName>
        <fullName evidence="9">Putative Mg2+ transporter-C (MgtC) family protein</fullName>
    </submittedName>
</protein>
<dbReference type="PANTHER" id="PTHR33778:SF1">
    <property type="entry name" value="MAGNESIUM TRANSPORTER YHID-RELATED"/>
    <property type="match status" value="1"/>
</dbReference>
<dbReference type="AlphaFoldDB" id="A0A1M6S4P5"/>
<accession>A0A1M6S4P5</accession>
<dbReference type="InterPro" id="IPR049177">
    <property type="entry name" value="MgtC_SapB_SrpB_YhiD_N"/>
</dbReference>
<comment type="subcellular location">
    <subcellularLocation>
        <location evidence="1">Cell membrane</location>
        <topology evidence="1">Multi-pass membrane protein</topology>
    </subcellularLocation>
</comment>
<feature type="transmembrane region" description="Helical" evidence="7">
    <location>
        <begin position="67"/>
        <end position="85"/>
    </location>
</feature>
<evidence type="ECO:0000256" key="4">
    <source>
        <dbReference type="ARBA" id="ARBA00022692"/>
    </source>
</evidence>
<dbReference type="Gene3D" id="3.30.70.260">
    <property type="match status" value="1"/>
</dbReference>
<evidence type="ECO:0000256" key="5">
    <source>
        <dbReference type="ARBA" id="ARBA00022989"/>
    </source>
</evidence>
<evidence type="ECO:0000313" key="10">
    <source>
        <dbReference type="Proteomes" id="UP000184263"/>
    </source>
</evidence>
<keyword evidence="5 7" id="KW-1133">Transmembrane helix</keyword>
<comment type="similarity">
    <text evidence="2">Belongs to the MgtC/SapB family.</text>
</comment>
<dbReference type="InterPro" id="IPR045865">
    <property type="entry name" value="ACT-like_dom_sf"/>
</dbReference>
<dbReference type="RefSeq" id="WP_178139449.1">
    <property type="nucleotide sequence ID" value="NZ_FRBC01000003.1"/>
</dbReference>